<evidence type="ECO:0000313" key="1">
    <source>
        <dbReference type="EMBL" id="MCC4214455.1"/>
    </source>
</evidence>
<dbReference type="RefSeq" id="WP_228231515.1">
    <property type="nucleotide sequence ID" value="NZ_JAJGMW010000030.1"/>
</dbReference>
<dbReference type="GO" id="GO:0016740">
    <property type="term" value="F:transferase activity"/>
    <property type="evidence" value="ECO:0007669"/>
    <property type="project" value="UniProtKB-KW"/>
</dbReference>
<evidence type="ECO:0000313" key="2">
    <source>
        <dbReference type="Proteomes" id="UP001197770"/>
    </source>
</evidence>
<comment type="caution">
    <text evidence="1">The sequence shown here is derived from an EMBL/GenBank/DDBJ whole genome shotgun (WGS) entry which is preliminary data.</text>
</comment>
<gene>
    <name evidence="1" type="ORF">LLW17_17155</name>
</gene>
<organism evidence="1 2">
    <name type="scientific">Leeuwenhoekiella parthenopeia</name>
    <dbReference type="NCBI Taxonomy" id="2890320"/>
    <lineage>
        <taxon>Bacteria</taxon>
        <taxon>Pseudomonadati</taxon>
        <taxon>Bacteroidota</taxon>
        <taxon>Flavobacteriia</taxon>
        <taxon>Flavobacteriales</taxon>
        <taxon>Flavobacteriaceae</taxon>
        <taxon>Leeuwenhoekiella</taxon>
    </lineage>
</organism>
<proteinExistence type="predicted"/>
<name>A0ABS8GWR1_9FLAO</name>
<keyword evidence="2" id="KW-1185">Reference proteome</keyword>
<protein>
    <submittedName>
        <fullName evidence="1">Glycosyl transferase family 1</fullName>
    </submittedName>
</protein>
<reference evidence="1 2" key="1">
    <citation type="submission" date="2021-11" db="EMBL/GenBank/DDBJ databases">
        <title>Seasonal and diel survey of microbial diversity of the Tyrrhenian coast.</title>
        <authorList>
            <person name="Gattoni G."/>
            <person name="Corral P."/>
        </authorList>
    </citation>
    <scope>NUCLEOTIDE SEQUENCE [LARGE SCALE GENOMIC DNA]</scope>
    <source>
        <strain evidence="1 2">Mr9</strain>
    </source>
</reference>
<dbReference type="Proteomes" id="UP001197770">
    <property type="component" value="Unassembled WGS sequence"/>
</dbReference>
<sequence>MKKALIICYYWPPAGGPGVQRWLKFVKYLRDFEIEPVVYVPQNPHYPIQDESLLAEIPEGIEVIKQPIFEPYALASAFSKKSTEQLSSGIIRAEEKQSALQKLMLFVRGNLFIPDARKFWIKPSVRFLEQYLKNNPVDCLITTGPPHSLHLVGLRLKSKTGLPWLADFRDPWTQIGYQKKLKLTRASQKKHSELESKVLTGADHLLVTSYATQKLFEAQTSKPVSCITNGFDEEQMPQVHLDKSFSLSHIGSLLEERNPKVLWEVLRELKTALPEFGTDLRINLAGKISASVVESVKAEGLEENLKLHGYISHQEALQMQRRSQILVLIEIDSAETQLIIPGKLFEYLAARRPVLAIGPSESDVRKLLKDTGAGSYFEYAQKAQLKQTLMAWYRAYKEEGLANPDADLKAFTRKQLTAELAAILHRL</sequence>
<accession>A0ABS8GWR1</accession>
<dbReference type="SUPFAM" id="SSF53756">
    <property type="entry name" value="UDP-Glycosyltransferase/glycogen phosphorylase"/>
    <property type="match status" value="1"/>
</dbReference>
<dbReference type="Gene3D" id="3.40.50.2000">
    <property type="entry name" value="Glycogen Phosphorylase B"/>
    <property type="match status" value="2"/>
</dbReference>
<dbReference type="EMBL" id="JAJGMW010000030">
    <property type="protein sequence ID" value="MCC4214455.1"/>
    <property type="molecule type" value="Genomic_DNA"/>
</dbReference>
<keyword evidence="1" id="KW-0808">Transferase</keyword>